<accession>A0A0F8YGL1</accession>
<gene>
    <name evidence="2" type="ORF">LCGC14_2821770</name>
</gene>
<protein>
    <submittedName>
        <fullName evidence="2">Uncharacterized protein</fullName>
    </submittedName>
</protein>
<sequence>FLLGEALAKGNLVAVGALVTAAVVGHIWR</sequence>
<keyword evidence="1" id="KW-1133">Transmembrane helix</keyword>
<evidence type="ECO:0000256" key="1">
    <source>
        <dbReference type="SAM" id="Phobius"/>
    </source>
</evidence>
<keyword evidence="1" id="KW-0472">Membrane</keyword>
<feature type="non-terminal residue" evidence="2">
    <location>
        <position position="1"/>
    </location>
</feature>
<keyword evidence="1" id="KW-0812">Transmembrane</keyword>
<reference evidence="2" key="1">
    <citation type="journal article" date="2015" name="Nature">
        <title>Complex archaea that bridge the gap between prokaryotes and eukaryotes.</title>
        <authorList>
            <person name="Spang A."/>
            <person name="Saw J.H."/>
            <person name="Jorgensen S.L."/>
            <person name="Zaremba-Niedzwiedzka K."/>
            <person name="Martijn J."/>
            <person name="Lind A.E."/>
            <person name="van Eijk R."/>
            <person name="Schleper C."/>
            <person name="Guy L."/>
            <person name="Ettema T.J."/>
        </authorList>
    </citation>
    <scope>NUCLEOTIDE SEQUENCE</scope>
</reference>
<comment type="caution">
    <text evidence="2">The sequence shown here is derived from an EMBL/GenBank/DDBJ whole genome shotgun (WGS) entry which is preliminary data.</text>
</comment>
<evidence type="ECO:0000313" key="2">
    <source>
        <dbReference type="EMBL" id="KKK80608.1"/>
    </source>
</evidence>
<feature type="transmembrane region" description="Helical" evidence="1">
    <location>
        <begin position="6"/>
        <end position="28"/>
    </location>
</feature>
<organism evidence="2">
    <name type="scientific">marine sediment metagenome</name>
    <dbReference type="NCBI Taxonomy" id="412755"/>
    <lineage>
        <taxon>unclassified sequences</taxon>
        <taxon>metagenomes</taxon>
        <taxon>ecological metagenomes</taxon>
    </lineage>
</organism>
<name>A0A0F8YGL1_9ZZZZ</name>
<dbReference type="AlphaFoldDB" id="A0A0F8YGL1"/>
<proteinExistence type="predicted"/>
<dbReference type="EMBL" id="LAZR01053502">
    <property type="protein sequence ID" value="KKK80608.1"/>
    <property type="molecule type" value="Genomic_DNA"/>
</dbReference>